<protein>
    <submittedName>
        <fullName evidence="1">Aldose 1-epimerase family protein</fullName>
    </submittedName>
</protein>
<dbReference type="Proteomes" id="UP000314011">
    <property type="component" value="Unassembled WGS sequence"/>
</dbReference>
<dbReference type="Gene3D" id="2.70.98.10">
    <property type="match status" value="1"/>
</dbReference>
<comment type="caution">
    <text evidence="1">The sequence shown here is derived from an EMBL/GenBank/DDBJ whole genome shotgun (WGS) entry which is preliminary data.</text>
</comment>
<dbReference type="AlphaFoldDB" id="A0A5C5GD26"/>
<name>A0A5C5GD26_9RHOB</name>
<dbReference type="RefSeq" id="WP_140193392.1">
    <property type="nucleotide sequence ID" value="NZ_CP065915.1"/>
</dbReference>
<dbReference type="GO" id="GO:0005975">
    <property type="term" value="P:carbohydrate metabolic process"/>
    <property type="evidence" value="ECO:0007669"/>
    <property type="project" value="InterPro"/>
</dbReference>
<dbReference type="CDD" id="cd09024">
    <property type="entry name" value="Aldose_epim_lacX"/>
    <property type="match status" value="1"/>
</dbReference>
<keyword evidence="2" id="KW-1185">Reference proteome</keyword>
<proteinExistence type="predicted"/>
<dbReference type="Pfam" id="PF01263">
    <property type="entry name" value="Aldose_epim"/>
    <property type="match status" value="1"/>
</dbReference>
<evidence type="ECO:0000313" key="1">
    <source>
        <dbReference type="EMBL" id="TNY32712.1"/>
    </source>
</evidence>
<gene>
    <name evidence="1" type="ORF">FHY64_05390</name>
</gene>
<dbReference type="GO" id="GO:0016853">
    <property type="term" value="F:isomerase activity"/>
    <property type="evidence" value="ECO:0007669"/>
    <property type="project" value="InterPro"/>
</dbReference>
<sequence>MGQHTTIASDALTVEVADLGAEMQKITRADGAELLWHGDAAFWTGRAPLLFPIVGPPVDGHVSIKGTRYEMAQHGFARRSIFALQDTGPDWCRHRLADSEDTRAAYPFAFTLDVTHRLDGATLSVTVEVTNRDTMPMPFGFGFHPAFAWPLPGATGQHEIRLANGATPPVHRLHDNRVTKTPDPSPMTDGVLPLDHALFEESALIFREGTGDRLSYSAATGPTLDFHFENLPYLGIWTKPGAPFLCIEPWHGIAPDEGASDALTDRPGTITLAPGATERFSWSLTVRG</sequence>
<dbReference type="PANTHER" id="PTHR11122:SF13">
    <property type="entry name" value="GLUCOSE-6-PHOSPHATE 1-EPIMERASE"/>
    <property type="match status" value="1"/>
</dbReference>
<dbReference type="InterPro" id="IPR014718">
    <property type="entry name" value="GH-type_carb-bd"/>
</dbReference>
<dbReference type="InterPro" id="IPR008183">
    <property type="entry name" value="Aldose_1/G6P_1-epimerase"/>
</dbReference>
<dbReference type="OrthoDB" id="9795355at2"/>
<evidence type="ECO:0000313" key="2">
    <source>
        <dbReference type="Proteomes" id="UP000314011"/>
    </source>
</evidence>
<accession>A0A5C5GD26</accession>
<dbReference type="SUPFAM" id="SSF74650">
    <property type="entry name" value="Galactose mutarotase-like"/>
    <property type="match status" value="1"/>
</dbReference>
<dbReference type="PANTHER" id="PTHR11122">
    <property type="entry name" value="APOSPORY-ASSOCIATED PROTEIN C-RELATED"/>
    <property type="match status" value="1"/>
</dbReference>
<dbReference type="EMBL" id="VFFF01000001">
    <property type="protein sequence ID" value="TNY32712.1"/>
    <property type="molecule type" value="Genomic_DNA"/>
</dbReference>
<dbReference type="GO" id="GO:0030246">
    <property type="term" value="F:carbohydrate binding"/>
    <property type="evidence" value="ECO:0007669"/>
    <property type="project" value="InterPro"/>
</dbReference>
<dbReference type="InterPro" id="IPR037481">
    <property type="entry name" value="LacX"/>
</dbReference>
<reference evidence="1 2" key="1">
    <citation type="submission" date="2019-06" db="EMBL/GenBank/DDBJ databases">
        <title>Genome of new Rhodobacteraceae sp. SM1903.</title>
        <authorList>
            <person name="Ren X."/>
        </authorList>
    </citation>
    <scope>NUCLEOTIDE SEQUENCE [LARGE SCALE GENOMIC DNA]</scope>
    <source>
        <strain evidence="1 2">SM1903</strain>
    </source>
</reference>
<dbReference type="InterPro" id="IPR011013">
    <property type="entry name" value="Gal_mutarotase_sf_dom"/>
</dbReference>
<organism evidence="1 2">
    <name type="scientific">Pelagovum pacificum</name>
    <dbReference type="NCBI Taxonomy" id="2588711"/>
    <lineage>
        <taxon>Bacteria</taxon>
        <taxon>Pseudomonadati</taxon>
        <taxon>Pseudomonadota</taxon>
        <taxon>Alphaproteobacteria</taxon>
        <taxon>Rhodobacterales</taxon>
        <taxon>Paracoccaceae</taxon>
        <taxon>Pelagovum</taxon>
    </lineage>
</organism>